<evidence type="ECO:0000313" key="5">
    <source>
        <dbReference type="EMBL" id="KAK4638983.1"/>
    </source>
</evidence>
<feature type="compositionally biased region" description="Polar residues" evidence="1">
    <location>
        <begin position="816"/>
        <end position="838"/>
    </location>
</feature>
<feature type="compositionally biased region" description="Basic and acidic residues" evidence="1">
    <location>
        <begin position="762"/>
        <end position="774"/>
    </location>
</feature>
<evidence type="ECO:0008006" key="7">
    <source>
        <dbReference type="Google" id="ProtNLM"/>
    </source>
</evidence>
<dbReference type="InterPro" id="IPR025118">
    <property type="entry name" value="DUF4045"/>
</dbReference>
<feature type="compositionally biased region" description="Basic and acidic residues" evidence="1">
    <location>
        <begin position="1286"/>
        <end position="1297"/>
    </location>
</feature>
<dbReference type="RefSeq" id="XP_062727959.1">
    <property type="nucleotide sequence ID" value="XM_062881853.1"/>
</dbReference>
<feature type="compositionally biased region" description="Polar residues" evidence="1">
    <location>
        <begin position="149"/>
        <end position="164"/>
    </location>
</feature>
<evidence type="ECO:0000259" key="4">
    <source>
        <dbReference type="Pfam" id="PF25480"/>
    </source>
</evidence>
<sequence>MPGSRPKPPCVQSVVPCCRSGSSLRPSKVPLQDPTCSLPACAYLFLEALEVRTPARRGFGDTAPGPDSTEPRRSALPIVYIFNLISPVCVSCRQNDAMSDEVSDFLRSVELLKERREEEDEARSRELEERILQEKRERQARRAERARSISPQKSSPANTPSPTSHRIGLPSLADGTSLPSPAFERSGSPLPRGVSSLDEPTDSVTDLSSSPTKENESPLDSDIKRTSVSVTSPSVGVASARSPLSWQRRPRSQTSDRIKMRPLSMVAAENAARNSPNLSEPAPPAEETLSRDQIAQSLAGKDPSWFRQTADPGRGSGAFRKTQVEDEDTVDVTSSARTQLPGMFRPSTTDSPKDNPRPESQTLPMQLGSPLPITSAQRLEPPISDAFGEPDTPTSNRHSIASPGRISPARTGSPTKGMGGFVQSAMMKRSDSVKRWSVNSPGGLQRADSVVSPRASPRPTSMLFREGSSTPLSRPTSSYGKEEAEKTEAQQEDQKEEKELQQEEDIPAGAKTPKQPKAEQQEESEKTTPPTSPSKTMDPRRWSPTKSSSWLEAALNKPESPQAKPAPNPAPNQPAWMLELNKAKAQKVISASAEPLRSPSFLKKAEVKTDGLMRSTPMGASLKPSALSSFPAVPAVATSDKAPVSDFRNNLRKPSPTNEAFESTAPSLPAKIKPEVASKNDFRANLKHRSPVFDANKSSEAVDELKTVFGSLRRTKTQNYVAPDELKDNIVRGKRGLSITGGPKKTERVDEFKDAILKKKEDFKKAQEEGRGVTRELSSASEKSLPEGLVKKLELNRTGTFSKPSPPELPQASPGLASSNRTSYFSPKPEISSSTASKLSPEAEPTTATKQTTLPGRLSGRSGGSVGGLAERFNPALAGLIARGPLGASGPAKSPEASASPDSGEAAATEEPTKPGPQLTHMTKGRARGPKRKAPSSIAKAVEQPVEKQSSADLNKEAATAPPLAKPVTSPKPSRFASSATAENDTAASKTEKPVTSPKPDRFSGSKTDSESVAERRKSFILQRRKSVAEVIALVDSSSRASKVEAEPTGQPISLVGSPSVKTRARSPTKVHEQVAALAALSQQASKPAEDEAPPASAPIRNRPRSTTRVHEQAAALAALAAKGQQAAEEPAAVSTPVRTRSRSPTKVFDQVVALAAKNQALGAAEEDATPAPSSPKKLDMKRISKFMDQQDQVTILPEPVKSRPASPAKESFTAVASPQPEPLALRSSSPSKDRFSGLASPSAGKQLLSERPQLEPSAPIKNTPPVLGGGVGLGLTQSDVAPKPPRKDTKEFERPPRVPPKGARPLPEPPAVTSTPPRTVASPPPLVQSPSFRSPTKHASDVSSMLTDFFGSERPRRKYTTDAAEILVKRPVSTAPVRTQLAQLFQLTPEGKKIPVPPHHERVLFEREMYICPHSFIDSTGRNVNEIYFWAGDEVPSPVVEDTYLFAAREARSFGGKLIKLTQGKESSEFLQALGGIIIVRRGSSNKYDSLAPHMLCGRRYHGQVAFDEVDFSPLSLCSGFPYLITQEGKCTLWKGKGSDMEELGCARLVGMEFALSGDLAEVDEGYETPRFWALFGAGATTNTRPISADHWRLKTNYGRYSNRLFVANADASSSTQIEELSPFSQTDLSPSKIYVLDAFFEIYIIVGGKSQSQYAAFHIALDFAQEYAILAAGMEDRPFVPVATVVLEGIPRDLKAVFRKWRDSASPTRTVVPSQQQQQQQSAGEPQRSSSSGSNKGGGLRRARSLKIVPLNVALKAVAEN</sequence>
<feature type="compositionally biased region" description="Basic and acidic residues" evidence="1">
    <location>
        <begin position="516"/>
        <end position="526"/>
    </location>
</feature>
<name>A0ABR0F6K0_9PEZI</name>
<feature type="region of interest" description="Disordered" evidence="1">
    <location>
        <begin position="638"/>
        <end position="671"/>
    </location>
</feature>
<keyword evidence="6" id="KW-1185">Reference proteome</keyword>
<dbReference type="Proteomes" id="UP001322138">
    <property type="component" value="Unassembled WGS sequence"/>
</dbReference>
<dbReference type="GeneID" id="87901335"/>
<feature type="compositionally biased region" description="Basic residues" evidence="1">
    <location>
        <begin position="923"/>
        <end position="934"/>
    </location>
</feature>
<dbReference type="SUPFAM" id="SSF55753">
    <property type="entry name" value="Actin depolymerizing proteins"/>
    <property type="match status" value="3"/>
</dbReference>
<dbReference type="InterPro" id="IPR007122">
    <property type="entry name" value="Villin/Gelsolin"/>
</dbReference>
<organism evidence="5 6">
    <name type="scientific">Podospora bellae-mahoneyi</name>
    <dbReference type="NCBI Taxonomy" id="2093777"/>
    <lineage>
        <taxon>Eukaryota</taxon>
        <taxon>Fungi</taxon>
        <taxon>Dikarya</taxon>
        <taxon>Ascomycota</taxon>
        <taxon>Pezizomycotina</taxon>
        <taxon>Sordariomycetes</taxon>
        <taxon>Sordariomycetidae</taxon>
        <taxon>Sordariales</taxon>
        <taxon>Podosporaceae</taxon>
        <taxon>Podospora</taxon>
    </lineage>
</organism>
<dbReference type="InterPro" id="IPR029006">
    <property type="entry name" value="ADF-H/Gelsolin-like_dom_sf"/>
</dbReference>
<feature type="region of interest" description="Disordered" evidence="1">
    <location>
        <begin position="882"/>
        <end position="1020"/>
    </location>
</feature>
<feature type="compositionally biased region" description="Basic and acidic residues" evidence="1">
    <location>
        <begin position="480"/>
        <end position="501"/>
    </location>
</feature>
<feature type="region of interest" description="Disordered" evidence="1">
    <location>
        <begin position="1708"/>
        <end position="1745"/>
    </location>
</feature>
<feature type="region of interest" description="Disordered" evidence="1">
    <location>
        <begin position="762"/>
        <end position="870"/>
    </location>
</feature>
<evidence type="ECO:0000256" key="1">
    <source>
        <dbReference type="SAM" id="MobiDB-lite"/>
    </source>
</evidence>
<feature type="region of interest" description="Disordered" evidence="1">
    <location>
        <begin position="136"/>
        <end position="575"/>
    </location>
</feature>
<feature type="region of interest" description="Disordered" evidence="1">
    <location>
        <begin position="1037"/>
        <end position="1146"/>
    </location>
</feature>
<feature type="compositionally biased region" description="Polar residues" evidence="1">
    <location>
        <begin position="655"/>
        <end position="666"/>
    </location>
</feature>
<dbReference type="Gene3D" id="3.40.20.10">
    <property type="entry name" value="Severin"/>
    <property type="match status" value="3"/>
</dbReference>
<dbReference type="Pfam" id="PF25480">
    <property type="entry name" value="DUF7904"/>
    <property type="match status" value="1"/>
</dbReference>
<gene>
    <name evidence="5" type="ORF">QC761_702710</name>
</gene>
<dbReference type="InterPro" id="IPR007123">
    <property type="entry name" value="Gelsolin-like_dom"/>
</dbReference>
<feature type="compositionally biased region" description="Polar residues" evidence="1">
    <location>
        <begin position="467"/>
        <end position="479"/>
    </location>
</feature>
<feature type="domain" description="DUF7904" evidence="4">
    <location>
        <begin position="1384"/>
        <end position="1483"/>
    </location>
</feature>
<feature type="compositionally biased region" description="Low complexity" evidence="1">
    <location>
        <begin position="527"/>
        <end position="536"/>
    </location>
</feature>
<feature type="compositionally biased region" description="Polar residues" evidence="1">
    <location>
        <begin position="976"/>
        <end position="989"/>
    </location>
</feature>
<feature type="compositionally biased region" description="Low complexity" evidence="1">
    <location>
        <begin position="1076"/>
        <end position="1087"/>
    </location>
</feature>
<proteinExistence type="predicted"/>
<dbReference type="PANTHER" id="PTHR11977:SF133">
    <property type="entry name" value="DUF4045 DOMAIN-CONTAINING PROTEIN"/>
    <property type="match status" value="1"/>
</dbReference>
<dbReference type="Pfam" id="PF13254">
    <property type="entry name" value="DUF4045"/>
    <property type="match status" value="1"/>
</dbReference>
<feature type="domain" description="Gelsolin-like" evidence="2">
    <location>
        <begin position="1622"/>
        <end position="1684"/>
    </location>
</feature>
<feature type="region of interest" description="Disordered" evidence="1">
    <location>
        <begin position="1162"/>
        <end position="1340"/>
    </location>
</feature>
<dbReference type="Pfam" id="PF00626">
    <property type="entry name" value="Gelsolin"/>
    <property type="match status" value="1"/>
</dbReference>
<feature type="domain" description="DUF4045" evidence="3">
    <location>
        <begin position="99"/>
        <end position="763"/>
    </location>
</feature>
<protein>
    <recommendedName>
        <fullName evidence="7">DUF4045 domain-containing protein</fullName>
    </recommendedName>
</protein>
<comment type="caution">
    <text evidence="5">The sequence shown here is derived from an EMBL/GenBank/DDBJ whole genome shotgun (WGS) entry which is preliminary data.</text>
</comment>
<feature type="compositionally biased region" description="Basic and acidic residues" evidence="1">
    <location>
        <begin position="999"/>
        <end position="1018"/>
    </location>
</feature>
<dbReference type="EMBL" id="JAFFGZ010000009">
    <property type="protein sequence ID" value="KAK4638983.1"/>
    <property type="molecule type" value="Genomic_DNA"/>
</dbReference>
<feature type="compositionally biased region" description="Polar residues" evidence="1">
    <location>
        <begin position="202"/>
        <end position="212"/>
    </location>
</feature>
<feature type="compositionally biased region" description="Low complexity" evidence="1">
    <location>
        <begin position="1113"/>
        <end position="1130"/>
    </location>
</feature>
<dbReference type="InterPro" id="IPR057226">
    <property type="entry name" value="DUF7904"/>
</dbReference>
<feature type="compositionally biased region" description="Basic and acidic residues" evidence="1">
    <location>
        <begin position="213"/>
        <end position="225"/>
    </location>
</feature>
<reference evidence="5 6" key="1">
    <citation type="journal article" date="2023" name="bioRxiv">
        <title>High-quality genome assemblies of four members of thePodospora anserinaspecies complex.</title>
        <authorList>
            <person name="Ament-Velasquez S.L."/>
            <person name="Vogan A.A."/>
            <person name="Wallerman O."/>
            <person name="Hartmann F."/>
            <person name="Gautier V."/>
            <person name="Silar P."/>
            <person name="Giraud T."/>
            <person name="Johannesson H."/>
        </authorList>
    </citation>
    <scope>NUCLEOTIDE SEQUENCE [LARGE SCALE GENOMIC DNA]</scope>
    <source>
        <strain evidence="5 6">CBS 112042</strain>
    </source>
</reference>
<evidence type="ECO:0000259" key="3">
    <source>
        <dbReference type="Pfam" id="PF13254"/>
    </source>
</evidence>
<dbReference type="SMART" id="SM00262">
    <property type="entry name" value="GEL"/>
    <property type="match status" value="2"/>
</dbReference>
<feature type="compositionally biased region" description="Basic and acidic residues" evidence="1">
    <location>
        <begin position="136"/>
        <end position="147"/>
    </location>
</feature>
<accession>A0ABR0F6K0</accession>
<evidence type="ECO:0000259" key="2">
    <source>
        <dbReference type="Pfam" id="PF00626"/>
    </source>
</evidence>
<dbReference type="PANTHER" id="PTHR11977">
    <property type="entry name" value="VILLIN"/>
    <property type="match status" value="1"/>
</dbReference>
<evidence type="ECO:0000313" key="6">
    <source>
        <dbReference type="Proteomes" id="UP001322138"/>
    </source>
</evidence>
<feature type="compositionally biased region" description="Low complexity" evidence="1">
    <location>
        <begin position="226"/>
        <end position="240"/>
    </location>
</feature>